<gene>
    <name evidence="3" type="ORF">AUP44_05305</name>
</gene>
<dbReference type="OrthoDB" id="9792137at2"/>
<dbReference type="EMBL" id="LPZR01000156">
    <property type="protein sequence ID" value="KYO52403.1"/>
    <property type="molecule type" value="Genomic_DNA"/>
</dbReference>
<dbReference type="Gene3D" id="3.90.850.10">
    <property type="entry name" value="Fumarylacetoacetase-like, C-terminal domain"/>
    <property type="match status" value="1"/>
</dbReference>
<dbReference type="SUPFAM" id="SSF56529">
    <property type="entry name" value="FAH"/>
    <property type="match status" value="1"/>
</dbReference>
<evidence type="ECO:0000259" key="2">
    <source>
        <dbReference type="Pfam" id="PF01557"/>
    </source>
</evidence>
<name>A0A161Q3M7_9PROT</name>
<protein>
    <submittedName>
        <fullName evidence="3">2-keto-4-pentenoate hydratase</fullName>
    </submittedName>
</protein>
<accession>A0A161Q3M7</accession>
<organism evidence="3 4">
    <name type="scientific">Tistrella mobilis</name>
    <dbReference type="NCBI Taxonomy" id="171437"/>
    <lineage>
        <taxon>Bacteria</taxon>
        <taxon>Pseudomonadati</taxon>
        <taxon>Pseudomonadota</taxon>
        <taxon>Alphaproteobacteria</taxon>
        <taxon>Geminicoccales</taxon>
        <taxon>Geminicoccaceae</taxon>
        <taxon>Tistrella</taxon>
    </lineage>
</organism>
<proteinExistence type="predicted"/>
<dbReference type="InterPro" id="IPR036663">
    <property type="entry name" value="Fumarylacetoacetase_C_sf"/>
</dbReference>
<comment type="caution">
    <text evidence="3">The sequence shown here is derived from an EMBL/GenBank/DDBJ whole genome shotgun (WGS) entry which is preliminary data.</text>
</comment>
<dbReference type="GO" id="GO:0008684">
    <property type="term" value="F:2-oxopent-4-enoate hydratase activity"/>
    <property type="evidence" value="ECO:0007669"/>
    <property type="project" value="TreeGrafter"/>
</dbReference>
<evidence type="ECO:0000256" key="1">
    <source>
        <dbReference type="ARBA" id="ARBA00023239"/>
    </source>
</evidence>
<keyword evidence="1" id="KW-0456">Lyase</keyword>
<feature type="domain" description="Fumarylacetoacetase-like C-terminal" evidence="2">
    <location>
        <begin position="71"/>
        <end position="257"/>
    </location>
</feature>
<dbReference type="PANTHER" id="PTHR30143:SF0">
    <property type="entry name" value="2-KETO-4-PENTENOATE HYDRATASE"/>
    <property type="match status" value="1"/>
</dbReference>
<dbReference type="InterPro" id="IPR050772">
    <property type="entry name" value="Hydratase-Decarb/MhpD_sf"/>
</dbReference>
<evidence type="ECO:0000313" key="4">
    <source>
        <dbReference type="Proteomes" id="UP000075787"/>
    </source>
</evidence>
<dbReference type="Pfam" id="PF01557">
    <property type="entry name" value="FAA_hydrolase"/>
    <property type="match status" value="1"/>
</dbReference>
<dbReference type="AlphaFoldDB" id="A0A161Q3M7"/>
<dbReference type="GO" id="GO:0005737">
    <property type="term" value="C:cytoplasm"/>
    <property type="evidence" value="ECO:0007669"/>
    <property type="project" value="TreeGrafter"/>
</dbReference>
<dbReference type="PANTHER" id="PTHR30143">
    <property type="entry name" value="ACID HYDRATASE"/>
    <property type="match status" value="1"/>
</dbReference>
<reference evidence="3 4" key="1">
    <citation type="submission" date="2015-12" db="EMBL/GenBank/DDBJ databases">
        <title>Genome sequence of Tistrella mobilis MCCC 1A02139.</title>
        <authorList>
            <person name="Lu L."/>
            <person name="Lai Q."/>
            <person name="Shao Z."/>
            <person name="Qian P."/>
        </authorList>
    </citation>
    <scope>NUCLEOTIDE SEQUENCE [LARGE SCALE GENOMIC DNA]</scope>
    <source>
        <strain evidence="3 4">MCCC 1A02139</strain>
    </source>
</reference>
<evidence type="ECO:0000313" key="3">
    <source>
        <dbReference type="EMBL" id="KYO52403.1"/>
    </source>
</evidence>
<sequence>MTQITPDIPAAAAAIFAARESLTQIPPVRETHGITDVEAAYAVQALNTARWIEAGRRPVGAKIGLTSKAVQDQLGVGEPDFGTIWADYAFGEGDVVPLRRFMQPKVEAEIAFVIGRRIDDPQISLTRLTGAIDCAYAAVEIVDSAIAAWNIRLADTVADNASGGGFALGTEPRRIGDVDLRLGGMVLTLNGRPASIGVGAACLGHPLNATLWLARRMAELGRPLEAGDIVLSGALGPMVPVASGDVCTVEIQGFAPLSFVFGD</sequence>
<dbReference type="InterPro" id="IPR011234">
    <property type="entry name" value="Fumarylacetoacetase-like_C"/>
</dbReference>
<dbReference type="Proteomes" id="UP000075787">
    <property type="component" value="Unassembled WGS sequence"/>
</dbReference>